<sequence length="61" mass="6781">MQVNSKKNNAVGYSDASFGVGVIAIILALNAILMFVIGVILNIYTFIIKKRKARESHMLER</sequence>
<feature type="transmembrane region" description="Helical" evidence="1">
    <location>
        <begin position="20"/>
        <end position="48"/>
    </location>
</feature>
<evidence type="ECO:0000313" key="3">
    <source>
        <dbReference type="Proteomes" id="UP000600565"/>
    </source>
</evidence>
<keyword evidence="1" id="KW-0472">Membrane</keyword>
<evidence type="ECO:0000313" key="2">
    <source>
        <dbReference type="EMBL" id="MBD8033116.1"/>
    </source>
</evidence>
<dbReference type="EMBL" id="JACSPW010000007">
    <property type="protein sequence ID" value="MBD8033116.1"/>
    <property type="molecule type" value="Genomic_DNA"/>
</dbReference>
<reference evidence="2 3" key="1">
    <citation type="submission" date="2020-08" db="EMBL/GenBank/DDBJ databases">
        <title>A Genomic Blueprint of the Chicken Gut Microbiome.</title>
        <authorList>
            <person name="Gilroy R."/>
            <person name="Ravi A."/>
            <person name="Getino M."/>
            <person name="Pursley I."/>
            <person name="Horton D.L."/>
            <person name="Alikhan N.-F."/>
            <person name="Baker D."/>
            <person name="Gharbi K."/>
            <person name="Hall N."/>
            <person name="Watson M."/>
            <person name="Adriaenssens E.M."/>
            <person name="Foster-Nyarko E."/>
            <person name="Jarju S."/>
            <person name="Secka A."/>
            <person name="Antonio M."/>
            <person name="Oren A."/>
            <person name="Chaudhuri R."/>
            <person name="La Ragione R.M."/>
            <person name="Hildebrand F."/>
            <person name="Pallen M.J."/>
        </authorList>
    </citation>
    <scope>NUCLEOTIDE SEQUENCE [LARGE SCALE GENOMIC DNA]</scope>
    <source>
        <strain evidence="2 3">Sa1YVA6</strain>
    </source>
</reference>
<comment type="caution">
    <text evidence="2">The sequence shown here is derived from an EMBL/GenBank/DDBJ whole genome shotgun (WGS) entry which is preliminary data.</text>
</comment>
<keyword evidence="3" id="KW-1185">Reference proteome</keyword>
<accession>A0ABR8XMI4</accession>
<keyword evidence="1" id="KW-0812">Transmembrane</keyword>
<dbReference type="Proteomes" id="UP000600565">
    <property type="component" value="Unassembled WGS sequence"/>
</dbReference>
<protein>
    <submittedName>
        <fullName evidence="2">Uncharacterized protein</fullName>
    </submittedName>
</protein>
<evidence type="ECO:0000256" key="1">
    <source>
        <dbReference type="SAM" id="Phobius"/>
    </source>
</evidence>
<proteinExistence type="predicted"/>
<keyword evidence="1" id="KW-1133">Transmembrane helix</keyword>
<organism evidence="2 3">
    <name type="scientific">Solibacillus merdavium</name>
    <dbReference type="NCBI Taxonomy" id="2762218"/>
    <lineage>
        <taxon>Bacteria</taxon>
        <taxon>Bacillati</taxon>
        <taxon>Bacillota</taxon>
        <taxon>Bacilli</taxon>
        <taxon>Bacillales</taxon>
        <taxon>Caryophanaceae</taxon>
        <taxon>Solibacillus</taxon>
    </lineage>
</organism>
<gene>
    <name evidence="2" type="ORF">H9632_08560</name>
</gene>
<name>A0ABR8XMI4_9BACL</name>